<feature type="domain" description="GGDEF" evidence="7">
    <location>
        <begin position="314"/>
        <end position="448"/>
    </location>
</feature>
<feature type="coiled-coil region" evidence="4">
    <location>
        <begin position="234"/>
        <end position="279"/>
    </location>
</feature>
<dbReference type="OrthoDB" id="5620448at2"/>
<evidence type="ECO:0000259" key="7">
    <source>
        <dbReference type="PROSITE" id="PS50887"/>
    </source>
</evidence>
<evidence type="ECO:0000259" key="6">
    <source>
        <dbReference type="PROSITE" id="PS50885"/>
    </source>
</evidence>
<dbReference type="GO" id="GO:1902201">
    <property type="term" value="P:negative regulation of bacterial-type flagellum-dependent cell motility"/>
    <property type="evidence" value="ECO:0007669"/>
    <property type="project" value="TreeGrafter"/>
</dbReference>
<sequence length="451" mass="51182">MRVTSQLAASESKALLRDQIWFRQTIFTLCFTFFLGLTLSIVTIALDLFDEQVMARRNASEVASAMRRQAAQAVFNIDPALARTVVQGLGEYDLFKNVRIIDDLGEDLYKIEREPIQSVLSGIADMLFSSEKPIVVLLTFPGVKGEIGRVEVRLDSYLVAEQFFQRSFRTIIGSFLRNIILSAGLLILFYYTLTRPLIHLGRQINEIDPNNPDKELVVDAFHKKSELGEMAGLLNLLLKRLKDVQNKFKRAEQALVDQNNKLENMVAERTTELRDANIKLKLLATTDPLTGVYNRRFFEEFGTKIVHNMQRYERTVAILSCDLDNFKEVNDSFGHAMGDEVLRGFASCFSSIIRESDIFARHGGEEFVILLSEISLEDVCVMGERLRSSFNEMTFFHEGSDVNFSVSIGLSMAPFHSGYDMHDLMKVADMALYKAKELGRNRLEIAPRNIG</sequence>
<keyword evidence="5" id="KW-0472">Membrane</keyword>
<dbReference type="Gene3D" id="3.30.70.270">
    <property type="match status" value="1"/>
</dbReference>
<dbReference type="FunFam" id="3.30.70.270:FF:000001">
    <property type="entry name" value="Diguanylate cyclase domain protein"/>
    <property type="match status" value="1"/>
</dbReference>
<dbReference type="GO" id="GO:0043709">
    <property type="term" value="P:cell adhesion involved in single-species biofilm formation"/>
    <property type="evidence" value="ECO:0007669"/>
    <property type="project" value="TreeGrafter"/>
</dbReference>
<feature type="domain" description="HAMP" evidence="6">
    <location>
        <begin position="191"/>
        <end position="246"/>
    </location>
</feature>
<dbReference type="NCBIfam" id="TIGR00254">
    <property type="entry name" value="GGDEF"/>
    <property type="match status" value="1"/>
</dbReference>
<keyword evidence="5" id="KW-0812">Transmembrane</keyword>
<name>A0A1N7KZT6_9GAMM</name>
<evidence type="ECO:0000256" key="3">
    <source>
        <dbReference type="ARBA" id="ARBA00034247"/>
    </source>
</evidence>
<keyword evidence="5" id="KW-1133">Transmembrane helix</keyword>
<dbReference type="GO" id="GO:0052621">
    <property type="term" value="F:diguanylate cyclase activity"/>
    <property type="evidence" value="ECO:0007669"/>
    <property type="project" value="UniProtKB-EC"/>
</dbReference>
<evidence type="ECO:0000256" key="2">
    <source>
        <dbReference type="ARBA" id="ARBA00012528"/>
    </source>
</evidence>
<dbReference type="PROSITE" id="PS50885">
    <property type="entry name" value="HAMP"/>
    <property type="match status" value="1"/>
</dbReference>
<dbReference type="Pfam" id="PF00990">
    <property type="entry name" value="GGDEF"/>
    <property type="match status" value="1"/>
</dbReference>
<gene>
    <name evidence="8" type="ORF">SAMN05421760_103103</name>
</gene>
<dbReference type="PANTHER" id="PTHR45138">
    <property type="entry name" value="REGULATORY COMPONENTS OF SENSORY TRANSDUCTION SYSTEM"/>
    <property type="match status" value="1"/>
</dbReference>
<reference evidence="9" key="1">
    <citation type="submission" date="2017-01" db="EMBL/GenBank/DDBJ databases">
        <authorList>
            <person name="Varghese N."/>
            <person name="Submissions S."/>
        </authorList>
    </citation>
    <scope>NUCLEOTIDE SEQUENCE [LARGE SCALE GENOMIC DNA]</scope>
    <source>
        <strain evidence="9">DSM 22306</strain>
    </source>
</reference>
<dbReference type="PROSITE" id="PS50887">
    <property type="entry name" value="GGDEF"/>
    <property type="match status" value="1"/>
</dbReference>
<protein>
    <recommendedName>
        <fullName evidence="2">diguanylate cyclase</fullName>
        <ecNumber evidence="2">2.7.7.65</ecNumber>
    </recommendedName>
</protein>
<dbReference type="InterPro" id="IPR043128">
    <property type="entry name" value="Rev_trsase/Diguanyl_cyclase"/>
</dbReference>
<evidence type="ECO:0000256" key="1">
    <source>
        <dbReference type="ARBA" id="ARBA00001946"/>
    </source>
</evidence>
<evidence type="ECO:0000256" key="5">
    <source>
        <dbReference type="SAM" id="Phobius"/>
    </source>
</evidence>
<dbReference type="EMBL" id="FTOE01000003">
    <property type="protein sequence ID" value="SIS67094.1"/>
    <property type="molecule type" value="Genomic_DNA"/>
</dbReference>
<dbReference type="SUPFAM" id="SSF55073">
    <property type="entry name" value="Nucleotide cyclase"/>
    <property type="match status" value="1"/>
</dbReference>
<dbReference type="InterPro" id="IPR003660">
    <property type="entry name" value="HAMP_dom"/>
</dbReference>
<comment type="cofactor">
    <cofactor evidence="1">
        <name>Mg(2+)</name>
        <dbReference type="ChEBI" id="CHEBI:18420"/>
    </cofactor>
</comment>
<accession>A0A1N7KZT6</accession>
<proteinExistence type="predicted"/>
<dbReference type="SMART" id="SM00267">
    <property type="entry name" value="GGDEF"/>
    <property type="match status" value="1"/>
</dbReference>
<organism evidence="8 9">
    <name type="scientific">Neptunomonas antarctica</name>
    <dbReference type="NCBI Taxonomy" id="619304"/>
    <lineage>
        <taxon>Bacteria</taxon>
        <taxon>Pseudomonadati</taxon>
        <taxon>Pseudomonadota</taxon>
        <taxon>Gammaproteobacteria</taxon>
        <taxon>Oceanospirillales</taxon>
        <taxon>Oceanospirillaceae</taxon>
        <taxon>Neptunomonas</taxon>
    </lineage>
</organism>
<dbReference type="CDD" id="cd01949">
    <property type="entry name" value="GGDEF"/>
    <property type="match status" value="1"/>
</dbReference>
<dbReference type="EC" id="2.7.7.65" evidence="2"/>
<dbReference type="InterPro" id="IPR050469">
    <property type="entry name" value="Diguanylate_Cyclase"/>
</dbReference>
<keyword evidence="9" id="KW-1185">Reference proteome</keyword>
<comment type="catalytic activity">
    <reaction evidence="3">
        <text>2 GTP = 3',3'-c-di-GMP + 2 diphosphate</text>
        <dbReference type="Rhea" id="RHEA:24898"/>
        <dbReference type="ChEBI" id="CHEBI:33019"/>
        <dbReference type="ChEBI" id="CHEBI:37565"/>
        <dbReference type="ChEBI" id="CHEBI:58805"/>
        <dbReference type="EC" id="2.7.7.65"/>
    </reaction>
</comment>
<dbReference type="InterPro" id="IPR029787">
    <property type="entry name" value="Nucleotide_cyclase"/>
</dbReference>
<evidence type="ECO:0000313" key="8">
    <source>
        <dbReference type="EMBL" id="SIS67094.1"/>
    </source>
</evidence>
<evidence type="ECO:0000313" key="9">
    <source>
        <dbReference type="Proteomes" id="UP000185999"/>
    </source>
</evidence>
<dbReference type="STRING" id="619304.SAMN05421760_103103"/>
<dbReference type="Gene3D" id="6.10.340.10">
    <property type="match status" value="1"/>
</dbReference>
<feature type="transmembrane region" description="Helical" evidence="5">
    <location>
        <begin position="175"/>
        <end position="193"/>
    </location>
</feature>
<dbReference type="PANTHER" id="PTHR45138:SF9">
    <property type="entry name" value="DIGUANYLATE CYCLASE DGCM-RELATED"/>
    <property type="match status" value="1"/>
</dbReference>
<evidence type="ECO:0000256" key="4">
    <source>
        <dbReference type="SAM" id="Coils"/>
    </source>
</evidence>
<dbReference type="GO" id="GO:0007165">
    <property type="term" value="P:signal transduction"/>
    <property type="evidence" value="ECO:0007669"/>
    <property type="project" value="InterPro"/>
</dbReference>
<dbReference type="AlphaFoldDB" id="A0A1N7KZT6"/>
<keyword evidence="4" id="KW-0175">Coiled coil</keyword>
<dbReference type="GO" id="GO:0005886">
    <property type="term" value="C:plasma membrane"/>
    <property type="evidence" value="ECO:0007669"/>
    <property type="project" value="TreeGrafter"/>
</dbReference>
<dbReference type="InterPro" id="IPR000160">
    <property type="entry name" value="GGDEF_dom"/>
</dbReference>
<feature type="transmembrane region" description="Helical" evidence="5">
    <location>
        <begin position="26"/>
        <end position="49"/>
    </location>
</feature>
<dbReference type="Proteomes" id="UP000185999">
    <property type="component" value="Unassembled WGS sequence"/>
</dbReference>